<reference evidence="3" key="1">
    <citation type="submission" date="2014-09" db="EMBL/GenBank/DDBJ databases">
        <authorList>
            <person name="Magalhaes I.L.F."/>
            <person name="Oliveira U."/>
            <person name="Santos F.R."/>
            <person name="Vidigal T.H.D.A."/>
            <person name="Brescovit A.D."/>
            <person name="Santos A.J."/>
        </authorList>
    </citation>
    <scope>NUCLEOTIDE SEQUENCE</scope>
    <source>
        <tissue evidence="3">Shoot tissue taken approximately 20 cm above the soil surface</tissue>
    </source>
</reference>
<evidence type="ECO:0000256" key="2">
    <source>
        <dbReference type="ARBA" id="ARBA00022946"/>
    </source>
</evidence>
<dbReference type="Pfam" id="PF01535">
    <property type="entry name" value="PPR"/>
    <property type="match status" value="1"/>
</dbReference>
<dbReference type="InterPro" id="IPR002885">
    <property type="entry name" value="PPR_rpt"/>
</dbReference>
<dbReference type="PANTHER" id="PTHR47926:SF436">
    <property type="entry name" value="PENTATRICOPEPTIDE REPEAT-CONTAINING PROTEIN ELI1, CHLOROPLASTIC-LIKE ISOFORM X2"/>
    <property type="match status" value="1"/>
</dbReference>
<dbReference type="InterPro" id="IPR046960">
    <property type="entry name" value="PPR_At4g14850-like_plant"/>
</dbReference>
<dbReference type="EMBL" id="GBRH01278301">
    <property type="protein sequence ID" value="JAD19594.1"/>
    <property type="molecule type" value="Transcribed_RNA"/>
</dbReference>
<organism evidence="3">
    <name type="scientific">Arundo donax</name>
    <name type="common">Giant reed</name>
    <name type="synonym">Donax arundinaceus</name>
    <dbReference type="NCBI Taxonomy" id="35708"/>
    <lineage>
        <taxon>Eukaryota</taxon>
        <taxon>Viridiplantae</taxon>
        <taxon>Streptophyta</taxon>
        <taxon>Embryophyta</taxon>
        <taxon>Tracheophyta</taxon>
        <taxon>Spermatophyta</taxon>
        <taxon>Magnoliopsida</taxon>
        <taxon>Liliopsida</taxon>
        <taxon>Poales</taxon>
        <taxon>Poaceae</taxon>
        <taxon>PACMAD clade</taxon>
        <taxon>Arundinoideae</taxon>
        <taxon>Arundineae</taxon>
        <taxon>Arundo</taxon>
    </lineage>
</organism>
<dbReference type="GO" id="GO:0009451">
    <property type="term" value="P:RNA modification"/>
    <property type="evidence" value="ECO:0007669"/>
    <property type="project" value="InterPro"/>
</dbReference>
<proteinExistence type="predicted"/>
<accession>A0A0A8Y0F4</accession>
<name>A0A0A8Y0F4_ARUDO</name>
<dbReference type="GO" id="GO:0003723">
    <property type="term" value="F:RNA binding"/>
    <property type="evidence" value="ECO:0007669"/>
    <property type="project" value="InterPro"/>
</dbReference>
<keyword evidence="2" id="KW-0809">Transit peptide</keyword>
<keyword evidence="1" id="KW-0677">Repeat</keyword>
<evidence type="ECO:0000313" key="3">
    <source>
        <dbReference type="EMBL" id="JAD19594.1"/>
    </source>
</evidence>
<dbReference type="InterPro" id="IPR011990">
    <property type="entry name" value="TPR-like_helical_dom_sf"/>
</dbReference>
<dbReference type="PANTHER" id="PTHR47926">
    <property type="entry name" value="PENTATRICOPEPTIDE REPEAT-CONTAINING PROTEIN"/>
    <property type="match status" value="1"/>
</dbReference>
<dbReference type="NCBIfam" id="TIGR00756">
    <property type="entry name" value="PPR"/>
    <property type="match status" value="1"/>
</dbReference>
<sequence>MNGLVTKSLDMFSEMEASDTAVPNEITFTGVLSACRHAGLVEEGRYFFKLMQNKYQIVPKHQTLWMYG</sequence>
<protein>
    <recommendedName>
        <fullName evidence="4">Pentatricopeptide repeat-containing protein</fullName>
    </recommendedName>
</protein>
<evidence type="ECO:0000256" key="1">
    <source>
        <dbReference type="ARBA" id="ARBA00022737"/>
    </source>
</evidence>
<dbReference type="Gene3D" id="1.25.40.10">
    <property type="entry name" value="Tetratricopeptide repeat domain"/>
    <property type="match status" value="1"/>
</dbReference>
<dbReference type="AlphaFoldDB" id="A0A0A8Y0F4"/>
<reference evidence="3" key="2">
    <citation type="journal article" date="2015" name="Data Brief">
        <title>Shoot transcriptome of the giant reed, Arundo donax.</title>
        <authorList>
            <person name="Barrero R.A."/>
            <person name="Guerrero F.D."/>
            <person name="Moolhuijzen P."/>
            <person name="Goolsby J.A."/>
            <person name="Tidwell J."/>
            <person name="Bellgard S.E."/>
            <person name="Bellgard M.I."/>
        </authorList>
    </citation>
    <scope>NUCLEOTIDE SEQUENCE</scope>
    <source>
        <tissue evidence="3">Shoot tissue taken approximately 20 cm above the soil surface</tissue>
    </source>
</reference>
<evidence type="ECO:0008006" key="4">
    <source>
        <dbReference type="Google" id="ProtNLM"/>
    </source>
</evidence>